<dbReference type="Proteomes" id="UP000295443">
    <property type="component" value="Unassembled WGS sequence"/>
</dbReference>
<keyword evidence="2" id="KW-0732">Signal</keyword>
<dbReference type="SUPFAM" id="SSF81901">
    <property type="entry name" value="HCP-like"/>
    <property type="match status" value="1"/>
</dbReference>
<feature type="region of interest" description="Disordered" evidence="1">
    <location>
        <begin position="28"/>
        <end position="71"/>
    </location>
</feature>
<evidence type="ECO:0000313" key="4">
    <source>
        <dbReference type="Proteomes" id="UP000295443"/>
    </source>
</evidence>
<dbReference type="AlphaFoldDB" id="A0A4R1BRI0"/>
<evidence type="ECO:0000256" key="1">
    <source>
        <dbReference type="SAM" id="MobiDB-lite"/>
    </source>
</evidence>
<comment type="caution">
    <text evidence="3">The sequence shown here is derived from an EMBL/GenBank/DDBJ whole genome shotgun (WGS) entry which is preliminary data.</text>
</comment>
<feature type="compositionally biased region" description="Pro residues" evidence="1">
    <location>
        <begin position="35"/>
        <end position="58"/>
    </location>
</feature>
<evidence type="ECO:0000313" key="3">
    <source>
        <dbReference type="EMBL" id="TCJ20389.1"/>
    </source>
</evidence>
<sequence length="302" mass="30463">MRLRHTAICLGLAALPFAGCGGSHEEAKQAAQAPAEPPAPVTAPAPEVVPPPAPPVAPPTAQEPMVRPPGADPAKLAGHAKALADLGYVQEAEKLYGHSCDWGYQPACAALKTLSAPAGKAAATAVPAHEPVPAVVAKAPPPGPAISRPAPVPAPGHVAASAAPVASASVPAPAPAAPVPVAPPGTAQKAAPASPPAVPEPALVAAAKPAPVVDKPVTAVDTRKVSQQAHALDEMGYLPVALKLYKDACLNGDGAACKRLGEIYIKGSDGVERDYAESVRWYDRARRLGVAVPALEKRAVYR</sequence>
<dbReference type="OrthoDB" id="5365194at2"/>
<dbReference type="InterPro" id="IPR011990">
    <property type="entry name" value="TPR-like_helical_dom_sf"/>
</dbReference>
<dbReference type="Gene3D" id="1.25.40.10">
    <property type="entry name" value="Tetratricopeptide repeat domain"/>
    <property type="match status" value="1"/>
</dbReference>
<evidence type="ECO:0000256" key="2">
    <source>
        <dbReference type="SAM" id="SignalP"/>
    </source>
</evidence>
<protein>
    <submittedName>
        <fullName evidence="3">Sel1 repeat family protein</fullName>
    </submittedName>
</protein>
<dbReference type="InterPro" id="IPR006597">
    <property type="entry name" value="Sel1-like"/>
</dbReference>
<accession>A0A4R1BRI0</accession>
<dbReference type="EMBL" id="SJZB01000001">
    <property type="protein sequence ID" value="TCJ20389.1"/>
    <property type="molecule type" value="Genomic_DNA"/>
</dbReference>
<organism evidence="3 4">
    <name type="scientific">Parasulfuritortus cantonensis</name>
    <dbReference type="NCBI Taxonomy" id="2528202"/>
    <lineage>
        <taxon>Bacteria</taxon>
        <taxon>Pseudomonadati</taxon>
        <taxon>Pseudomonadota</taxon>
        <taxon>Betaproteobacteria</taxon>
        <taxon>Nitrosomonadales</taxon>
        <taxon>Thiobacillaceae</taxon>
        <taxon>Parasulfuritortus</taxon>
    </lineage>
</organism>
<feature type="chain" id="PRO_5020465568" evidence="2">
    <location>
        <begin position="19"/>
        <end position="302"/>
    </location>
</feature>
<reference evidence="3 4" key="1">
    <citation type="submission" date="2019-03" db="EMBL/GenBank/DDBJ databases">
        <title>Genome sequence of Thiobacillaceae bacterium LSR1, a sulfur-oxidizing bacterium isolated from freshwater sediment.</title>
        <authorList>
            <person name="Li S."/>
        </authorList>
    </citation>
    <scope>NUCLEOTIDE SEQUENCE [LARGE SCALE GENOMIC DNA]</scope>
    <source>
        <strain evidence="3 4">LSR1</strain>
    </source>
</reference>
<dbReference type="SMART" id="SM00671">
    <property type="entry name" value="SEL1"/>
    <property type="match status" value="1"/>
</dbReference>
<proteinExistence type="predicted"/>
<keyword evidence="4" id="KW-1185">Reference proteome</keyword>
<dbReference type="RefSeq" id="WP_131444327.1">
    <property type="nucleotide sequence ID" value="NZ_SJZB01000001.1"/>
</dbReference>
<feature type="signal peptide" evidence="2">
    <location>
        <begin position="1"/>
        <end position="18"/>
    </location>
</feature>
<gene>
    <name evidence="3" type="ORF">EZJ19_00375</name>
</gene>
<name>A0A4R1BRI0_9PROT</name>